<evidence type="ECO:0000313" key="3">
    <source>
        <dbReference type="EMBL" id="SHI99495.1"/>
    </source>
</evidence>
<organism evidence="3 4">
    <name type="scientific">Wenxinia saemankumensis</name>
    <dbReference type="NCBI Taxonomy" id="1447782"/>
    <lineage>
        <taxon>Bacteria</taxon>
        <taxon>Pseudomonadati</taxon>
        <taxon>Pseudomonadota</taxon>
        <taxon>Alphaproteobacteria</taxon>
        <taxon>Rhodobacterales</taxon>
        <taxon>Roseobacteraceae</taxon>
        <taxon>Wenxinia</taxon>
    </lineage>
</organism>
<dbReference type="InterPro" id="IPR044094">
    <property type="entry name" value="AtsA-like_MBL-fold"/>
</dbReference>
<dbReference type="STRING" id="1447782.SAMN05444417_2427"/>
<gene>
    <name evidence="3" type="ORF">SAMN05444417_2427</name>
</gene>
<dbReference type="InterPro" id="IPR001279">
    <property type="entry name" value="Metallo-B-lactamas"/>
</dbReference>
<dbReference type="RefSeq" id="WP_083601367.1">
    <property type="nucleotide sequence ID" value="NZ_FQYO01000004.1"/>
</dbReference>
<sequence length="299" mass="30849">MSAANGAGPGPGFGTGGDWAALLGVKGGPAIRPGSSMPSSVLLRLAGRTVLVDAGLGTARAICDQGVPLTGIDLILITHLHSDHYLELGPLLHTAWTAGLTRPVRVVGPPGLSAYWEGFLASMAFDIELRIADEGRVPLAPLAGIEVLEEGPVAAPEGLAITARRNHHPPIEESYALRIEGAGRSVVLSGDTAPHEGWAGFCRGADLLIHEALLEAGVDALVAGLAHPDPRLKAHILRSHTQAGEVGRIAAEAGVGALALTHLVPEGLPGCEPAAWEAEVRRHFAGPLHPGRDGMRIGL</sequence>
<dbReference type="SUPFAM" id="SSF56281">
    <property type="entry name" value="Metallo-hydrolase/oxidoreductase"/>
    <property type="match status" value="1"/>
</dbReference>
<accession>A0A1M6FP99</accession>
<proteinExistence type="predicted"/>
<keyword evidence="4" id="KW-1185">Reference proteome</keyword>
<dbReference type="PANTHER" id="PTHR46018">
    <property type="entry name" value="ZINC PHOSPHODIESTERASE ELAC PROTEIN 1"/>
    <property type="match status" value="1"/>
</dbReference>
<dbReference type="AlphaFoldDB" id="A0A1M6FP99"/>
<dbReference type="Pfam" id="PF23023">
    <property type="entry name" value="Anti-Pycsar_Apyc1"/>
    <property type="match status" value="1"/>
</dbReference>
<evidence type="ECO:0000256" key="1">
    <source>
        <dbReference type="ARBA" id="ARBA00022801"/>
    </source>
</evidence>
<dbReference type="EMBL" id="FQYO01000004">
    <property type="protein sequence ID" value="SHI99495.1"/>
    <property type="molecule type" value="Genomic_DNA"/>
</dbReference>
<keyword evidence="1" id="KW-0378">Hydrolase</keyword>
<reference evidence="3 4" key="1">
    <citation type="submission" date="2016-11" db="EMBL/GenBank/DDBJ databases">
        <authorList>
            <person name="Jaros S."/>
            <person name="Januszkiewicz K."/>
            <person name="Wedrychowicz H."/>
        </authorList>
    </citation>
    <scope>NUCLEOTIDE SEQUENCE [LARGE SCALE GENOMIC DNA]</scope>
    <source>
        <strain evidence="3 4">DSM 100565</strain>
    </source>
</reference>
<dbReference type="PANTHER" id="PTHR46018:SF2">
    <property type="entry name" value="ZINC PHOSPHODIESTERASE ELAC PROTEIN 1"/>
    <property type="match status" value="1"/>
</dbReference>
<dbReference type="SMART" id="SM00849">
    <property type="entry name" value="Lactamase_B"/>
    <property type="match status" value="1"/>
</dbReference>
<dbReference type="OrthoDB" id="9803916at2"/>
<dbReference type="Gene3D" id="3.60.15.10">
    <property type="entry name" value="Ribonuclease Z/Hydroxyacylglutathione hydrolase-like"/>
    <property type="match status" value="1"/>
</dbReference>
<dbReference type="GO" id="GO:0042781">
    <property type="term" value="F:3'-tRNA processing endoribonuclease activity"/>
    <property type="evidence" value="ECO:0007669"/>
    <property type="project" value="TreeGrafter"/>
</dbReference>
<name>A0A1M6FP99_9RHOB</name>
<feature type="domain" description="Metallo-beta-lactamase" evidence="2">
    <location>
        <begin position="37"/>
        <end position="227"/>
    </location>
</feature>
<dbReference type="CDD" id="cd07719">
    <property type="entry name" value="arylsulfatase_AtsA-like_MBL-fold"/>
    <property type="match status" value="1"/>
</dbReference>
<protein>
    <submittedName>
        <fullName evidence="3">Ribonuclease BN, tRNA processing enzyme</fullName>
    </submittedName>
</protein>
<dbReference type="Proteomes" id="UP000184292">
    <property type="component" value="Unassembled WGS sequence"/>
</dbReference>
<dbReference type="InterPro" id="IPR036866">
    <property type="entry name" value="RibonucZ/Hydroxyglut_hydro"/>
</dbReference>
<evidence type="ECO:0000313" key="4">
    <source>
        <dbReference type="Proteomes" id="UP000184292"/>
    </source>
</evidence>
<evidence type="ECO:0000259" key="2">
    <source>
        <dbReference type="SMART" id="SM00849"/>
    </source>
</evidence>